<proteinExistence type="predicted"/>
<gene>
    <name evidence="3" type="ORF">GKC30_14345</name>
</gene>
<evidence type="ECO:0000313" key="3">
    <source>
        <dbReference type="EMBL" id="MUM78813.1"/>
    </source>
</evidence>
<dbReference type="Pfam" id="PF00892">
    <property type="entry name" value="EamA"/>
    <property type="match status" value="2"/>
</dbReference>
<feature type="domain" description="EamA" evidence="2">
    <location>
        <begin position="4"/>
        <end position="137"/>
    </location>
</feature>
<feature type="transmembrane region" description="Helical" evidence="1">
    <location>
        <begin position="36"/>
        <end position="55"/>
    </location>
</feature>
<feature type="transmembrane region" description="Helical" evidence="1">
    <location>
        <begin position="183"/>
        <end position="202"/>
    </location>
</feature>
<name>A0A7K1KRT3_9BACT</name>
<dbReference type="AlphaFoldDB" id="A0A7K1KRT3"/>
<dbReference type="EMBL" id="WODC01000013">
    <property type="protein sequence ID" value="MUM78813.1"/>
    <property type="molecule type" value="Genomic_DNA"/>
</dbReference>
<dbReference type="Proteomes" id="UP000461162">
    <property type="component" value="Unassembled WGS sequence"/>
</dbReference>
<dbReference type="PANTHER" id="PTHR22911">
    <property type="entry name" value="ACYL-MALONYL CONDENSING ENZYME-RELATED"/>
    <property type="match status" value="1"/>
</dbReference>
<evidence type="ECO:0000259" key="2">
    <source>
        <dbReference type="Pfam" id="PF00892"/>
    </source>
</evidence>
<keyword evidence="4" id="KW-1185">Reference proteome</keyword>
<dbReference type="InterPro" id="IPR000620">
    <property type="entry name" value="EamA_dom"/>
</dbReference>
<organism evidence="3 4">
    <name type="scientific">Pseudodesulfovibrio alkaliphilus</name>
    <dbReference type="NCBI Taxonomy" id="2661613"/>
    <lineage>
        <taxon>Bacteria</taxon>
        <taxon>Pseudomonadati</taxon>
        <taxon>Thermodesulfobacteriota</taxon>
        <taxon>Desulfovibrionia</taxon>
        <taxon>Desulfovibrionales</taxon>
        <taxon>Desulfovibrionaceae</taxon>
    </lineage>
</organism>
<keyword evidence="1" id="KW-0472">Membrane</keyword>
<dbReference type="GO" id="GO:0016020">
    <property type="term" value="C:membrane"/>
    <property type="evidence" value="ECO:0007669"/>
    <property type="project" value="InterPro"/>
</dbReference>
<sequence>MDIRGLLFVLAAAFMWGVIGIFAKEVLDQGVSALEIAFWRALFGWLMFLAHALVMRQTRVTRADLPALFGFGFICVTLFYGAYQVAIRDVGMAMAAVLLYTAPAWVAFLSWLVLKEGMTPIKAGCVAMTIIGVACISLGPKLISGAQLEINLFGLGAGLLSGFTYALYYIFGKKYLYRYHTPTIFVYALPFGAALLFPFVDFQPKSGYAWTMLVLMAGVTTYGAFSAYYAGLKRLEATRAAVVATFEPLVAAVFAYLLFGETFSLLGYFGSCLIIGAVILVVLSSRTAPARAVASDE</sequence>
<keyword evidence="1" id="KW-0812">Transmembrane</keyword>
<feature type="transmembrane region" description="Helical" evidence="1">
    <location>
        <begin position="208"/>
        <end position="228"/>
    </location>
</feature>
<feature type="transmembrane region" description="Helical" evidence="1">
    <location>
        <begin position="121"/>
        <end position="140"/>
    </location>
</feature>
<protein>
    <submittedName>
        <fullName evidence="3">EamA family transporter</fullName>
    </submittedName>
</protein>
<keyword evidence="1" id="KW-1133">Transmembrane helix</keyword>
<comment type="caution">
    <text evidence="3">The sequence shown here is derived from an EMBL/GenBank/DDBJ whole genome shotgun (WGS) entry which is preliminary data.</text>
</comment>
<feature type="transmembrane region" description="Helical" evidence="1">
    <location>
        <begin position="67"/>
        <end position="86"/>
    </location>
</feature>
<feature type="transmembrane region" description="Helical" evidence="1">
    <location>
        <begin position="152"/>
        <end position="171"/>
    </location>
</feature>
<evidence type="ECO:0000256" key="1">
    <source>
        <dbReference type="SAM" id="Phobius"/>
    </source>
</evidence>
<feature type="transmembrane region" description="Helical" evidence="1">
    <location>
        <begin position="240"/>
        <end position="259"/>
    </location>
</feature>
<accession>A0A7K1KRT3</accession>
<evidence type="ECO:0000313" key="4">
    <source>
        <dbReference type="Proteomes" id="UP000461162"/>
    </source>
</evidence>
<dbReference type="PANTHER" id="PTHR22911:SF79">
    <property type="entry name" value="MOBA-LIKE NTP TRANSFERASE DOMAIN-CONTAINING PROTEIN"/>
    <property type="match status" value="1"/>
</dbReference>
<dbReference type="InterPro" id="IPR037185">
    <property type="entry name" value="EmrE-like"/>
</dbReference>
<feature type="domain" description="EamA" evidence="2">
    <location>
        <begin position="153"/>
        <end position="282"/>
    </location>
</feature>
<feature type="transmembrane region" description="Helical" evidence="1">
    <location>
        <begin position="265"/>
        <end position="283"/>
    </location>
</feature>
<feature type="transmembrane region" description="Helical" evidence="1">
    <location>
        <begin position="92"/>
        <end position="114"/>
    </location>
</feature>
<dbReference type="SUPFAM" id="SSF103481">
    <property type="entry name" value="Multidrug resistance efflux transporter EmrE"/>
    <property type="match status" value="2"/>
</dbReference>
<dbReference type="Gene3D" id="1.10.3730.20">
    <property type="match status" value="1"/>
</dbReference>
<reference evidence="3 4" key="1">
    <citation type="submission" date="2019-11" db="EMBL/GenBank/DDBJ databases">
        <title>Pseudodesulfovibrio alkaliphilus, sp. nov., an alkaliphilic sulfate-reducing bacteria from mud volcano of Taman peninsula, Russia.</title>
        <authorList>
            <person name="Frolova A."/>
            <person name="Merkel A.Y."/>
            <person name="Slobodkin A.I."/>
        </authorList>
    </citation>
    <scope>NUCLEOTIDE SEQUENCE [LARGE SCALE GENOMIC DNA]</scope>
    <source>
        <strain evidence="3 4">F-1</strain>
    </source>
</reference>